<feature type="region of interest" description="Disordered" evidence="1">
    <location>
        <begin position="1"/>
        <end position="87"/>
    </location>
</feature>
<name>A0A565CJJ8_9BRAS</name>
<sequence length="87" mass="10179">MAADLRRPPRLFTAARPCRRHASRQEREIRRTPLDARERDPSHPSRRERERSVARLGDGVGRLGGQQRDVTMGRRRRRRDQAEKAAV</sequence>
<dbReference type="EMBL" id="CABITT030000008">
    <property type="protein sequence ID" value="VVB13734.1"/>
    <property type="molecule type" value="Genomic_DNA"/>
</dbReference>
<gene>
    <name evidence="2" type="ORF">ANE_LOCUS24178</name>
</gene>
<reference evidence="2" key="1">
    <citation type="submission" date="2019-07" db="EMBL/GenBank/DDBJ databases">
        <authorList>
            <person name="Dittberner H."/>
        </authorList>
    </citation>
    <scope>NUCLEOTIDE SEQUENCE [LARGE SCALE GENOMIC DNA]</scope>
</reference>
<proteinExistence type="predicted"/>
<dbReference type="AlphaFoldDB" id="A0A565CJJ8"/>
<feature type="compositionally biased region" description="Basic and acidic residues" evidence="1">
    <location>
        <begin position="23"/>
        <end position="53"/>
    </location>
</feature>
<dbReference type="Proteomes" id="UP000489600">
    <property type="component" value="Unassembled WGS sequence"/>
</dbReference>
<organism evidence="2 3">
    <name type="scientific">Arabis nemorensis</name>
    <dbReference type="NCBI Taxonomy" id="586526"/>
    <lineage>
        <taxon>Eukaryota</taxon>
        <taxon>Viridiplantae</taxon>
        <taxon>Streptophyta</taxon>
        <taxon>Embryophyta</taxon>
        <taxon>Tracheophyta</taxon>
        <taxon>Spermatophyta</taxon>
        <taxon>Magnoliopsida</taxon>
        <taxon>eudicotyledons</taxon>
        <taxon>Gunneridae</taxon>
        <taxon>Pentapetalae</taxon>
        <taxon>rosids</taxon>
        <taxon>malvids</taxon>
        <taxon>Brassicales</taxon>
        <taxon>Brassicaceae</taxon>
        <taxon>Arabideae</taxon>
        <taxon>Arabis</taxon>
    </lineage>
</organism>
<evidence type="ECO:0000313" key="3">
    <source>
        <dbReference type="Proteomes" id="UP000489600"/>
    </source>
</evidence>
<keyword evidence="3" id="KW-1185">Reference proteome</keyword>
<comment type="caution">
    <text evidence="2">The sequence shown here is derived from an EMBL/GenBank/DDBJ whole genome shotgun (WGS) entry which is preliminary data.</text>
</comment>
<protein>
    <submittedName>
        <fullName evidence="2">Uncharacterized protein</fullName>
    </submittedName>
</protein>
<accession>A0A565CJJ8</accession>
<evidence type="ECO:0000313" key="2">
    <source>
        <dbReference type="EMBL" id="VVB13734.1"/>
    </source>
</evidence>
<evidence type="ECO:0000256" key="1">
    <source>
        <dbReference type="SAM" id="MobiDB-lite"/>
    </source>
</evidence>